<sequence>MKTMSRMFSMLSFISMLLVLFFLVGGCSDDDDSRETANFTVQIQNISDTSNLPTPLAPGVWAIHSDAYVLFQAGQSDYGMGLEALAEDGDPSMLASNLATNSNVVSSDVFNTPSGSNSPGPLLPGSGSAYEFTFSASLGDRLSFATMLVQSNDLYFGPSGTGLPVFESATKGISLFEGGKPISGDITDQILLWDAGTEVNEEPGEGPNQAPRQSGPDTGIPENGVVQVVDDEYSYPQVKELIQVTITSF</sequence>
<feature type="region of interest" description="Disordered" evidence="1">
    <location>
        <begin position="199"/>
        <end position="223"/>
    </location>
</feature>
<reference evidence="2" key="1">
    <citation type="submission" date="2019-11" db="EMBL/GenBank/DDBJ databases">
        <title>Microbial mats filling the niche in hypersaline microbial mats.</title>
        <authorList>
            <person name="Wong H.L."/>
            <person name="Macleod F.I."/>
            <person name="White R.A. III"/>
            <person name="Burns B.P."/>
        </authorList>
    </citation>
    <scope>NUCLEOTIDE SEQUENCE</scope>
    <source>
        <strain evidence="2">Rbin_158</strain>
    </source>
</reference>
<gene>
    <name evidence="2" type="ORF">GF339_23240</name>
</gene>
<proteinExistence type="predicted"/>
<dbReference type="InterPro" id="IPR009465">
    <property type="entry name" value="Spondin_N"/>
</dbReference>
<evidence type="ECO:0000256" key="1">
    <source>
        <dbReference type="SAM" id="MobiDB-lite"/>
    </source>
</evidence>
<dbReference type="EMBL" id="WJJP01000747">
    <property type="protein sequence ID" value="MBD3327519.1"/>
    <property type="molecule type" value="Genomic_DNA"/>
</dbReference>
<comment type="caution">
    <text evidence="2">The sequence shown here is derived from an EMBL/GenBank/DDBJ whole genome shotgun (WGS) entry which is preliminary data.</text>
</comment>
<evidence type="ECO:0000313" key="3">
    <source>
        <dbReference type="Proteomes" id="UP000649604"/>
    </source>
</evidence>
<evidence type="ECO:0000313" key="2">
    <source>
        <dbReference type="EMBL" id="MBD3327519.1"/>
    </source>
</evidence>
<dbReference type="AlphaFoldDB" id="A0A9D5K028"/>
<dbReference type="InterPro" id="IPR038678">
    <property type="entry name" value="Spondin_N_sf"/>
</dbReference>
<dbReference type="Proteomes" id="UP000649604">
    <property type="component" value="Unassembled WGS sequence"/>
</dbReference>
<protein>
    <recommendedName>
        <fullName evidence="4">Spondin domain-containing protein</fullName>
    </recommendedName>
</protein>
<name>A0A9D5K028_9BACT</name>
<dbReference type="NCBIfam" id="NF038123">
    <property type="entry name" value="NF038123_dom"/>
    <property type="match status" value="1"/>
</dbReference>
<dbReference type="PROSITE" id="PS51257">
    <property type="entry name" value="PROKAR_LIPOPROTEIN"/>
    <property type="match status" value="1"/>
</dbReference>
<organism evidence="2 3">
    <name type="scientific">candidate division KSB3 bacterium</name>
    <dbReference type="NCBI Taxonomy" id="2044937"/>
    <lineage>
        <taxon>Bacteria</taxon>
        <taxon>candidate division KSB3</taxon>
    </lineage>
</organism>
<evidence type="ECO:0008006" key="4">
    <source>
        <dbReference type="Google" id="ProtNLM"/>
    </source>
</evidence>
<dbReference type="Gene3D" id="2.60.40.2130">
    <property type="entry name" value="F-spondin domain"/>
    <property type="match status" value="1"/>
</dbReference>
<accession>A0A9D5K028</accession>